<feature type="domain" description="Band 7" evidence="3">
    <location>
        <begin position="12"/>
        <end position="120"/>
    </location>
</feature>
<evidence type="ECO:0000256" key="1">
    <source>
        <dbReference type="SAM" id="Coils"/>
    </source>
</evidence>
<keyword evidence="1" id="KW-0175">Coiled coil</keyword>
<accession>A0ABN9SNV5</accession>
<keyword evidence="5" id="KW-1185">Reference proteome</keyword>
<sequence>MFYSIYEFIKQNVSTVYLNFGSYLAAKQRYILLAANMVSNTAQDFTPQEFWTNRRVIADKMLTKIKKVLLDDGSVNVTRFEMLKIDFASQFEDAITQVQVAEQQKVVNEYDQKVQTVQQRIDVLQAENQAHITAISSNAEGVARQQVANATRDGFNMRQGMKATKYAQLQRALGFDEAQMSEYFKIKSIQGQESKSGKIIVGVPSVVGARAEAAERELQQLKAGAVAPSPAEPPRQAVPQDLAGEERASLTAEIARLRGELEQSRASPEATRAAGRERSSPSCGCSTRPTTGTPGTERGAQGDEALRQLQIDVQRERDAWRAERQHYEQRLELAAGAHRELERRLGAADAAAGEAPPRPAGPGPGRGGAGTSFGAPEELHGFSQKMFVKSSVPSHPRGQRRLAFKAKGVWSDSYRLGSTGYGNDLNVSSDSEVCVLFHLHFDAEGVVESTPNIPGQAEWTIS</sequence>
<feature type="region of interest" description="Disordered" evidence="2">
    <location>
        <begin position="346"/>
        <end position="377"/>
    </location>
</feature>
<evidence type="ECO:0000256" key="2">
    <source>
        <dbReference type="SAM" id="MobiDB-lite"/>
    </source>
</evidence>
<evidence type="ECO:0000313" key="5">
    <source>
        <dbReference type="Proteomes" id="UP001189429"/>
    </source>
</evidence>
<dbReference type="InterPro" id="IPR001107">
    <property type="entry name" value="Band_7"/>
</dbReference>
<dbReference type="Pfam" id="PF01145">
    <property type="entry name" value="Band_7"/>
    <property type="match status" value="1"/>
</dbReference>
<feature type="coiled-coil region" evidence="1">
    <location>
        <begin position="100"/>
        <end position="127"/>
    </location>
</feature>
<dbReference type="Proteomes" id="UP001189429">
    <property type="component" value="Unassembled WGS sequence"/>
</dbReference>
<evidence type="ECO:0000259" key="3">
    <source>
        <dbReference type="Pfam" id="PF01145"/>
    </source>
</evidence>
<evidence type="ECO:0000313" key="4">
    <source>
        <dbReference type="EMBL" id="CAK0833525.1"/>
    </source>
</evidence>
<feature type="region of interest" description="Disordered" evidence="2">
    <location>
        <begin position="257"/>
        <end position="304"/>
    </location>
</feature>
<name>A0ABN9SNV5_9DINO</name>
<gene>
    <name evidence="4" type="ORF">PCOR1329_LOCUS31208</name>
</gene>
<feature type="region of interest" description="Disordered" evidence="2">
    <location>
        <begin position="222"/>
        <end position="241"/>
    </location>
</feature>
<comment type="caution">
    <text evidence="4">The sequence shown here is derived from an EMBL/GenBank/DDBJ whole genome shotgun (WGS) entry which is preliminary data.</text>
</comment>
<protein>
    <recommendedName>
        <fullName evidence="3">Band 7 domain-containing protein</fullName>
    </recommendedName>
</protein>
<reference evidence="4" key="1">
    <citation type="submission" date="2023-10" db="EMBL/GenBank/DDBJ databases">
        <authorList>
            <person name="Chen Y."/>
            <person name="Shah S."/>
            <person name="Dougan E. K."/>
            <person name="Thang M."/>
            <person name="Chan C."/>
        </authorList>
    </citation>
    <scope>NUCLEOTIDE SEQUENCE [LARGE SCALE GENOMIC DNA]</scope>
</reference>
<dbReference type="EMBL" id="CAUYUJ010012225">
    <property type="protein sequence ID" value="CAK0833525.1"/>
    <property type="molecule type" value="Genomic_DNA"/>
</dbReference>
<proteinExistence type="predicted"/>
<organism evidence="4 5">
    <name type="scientific">Prorocentrum cordatum</name>
    <dbReference type="NCBI Taxonomy" id="2364126"/>
    <lineage>
        <taxon>Eukaryota</taxon>
        <taxon>Sar</taxon>
        <taxon>Alveolata</taxon>
        <taxon>Dinophyceae</taxon>
        <taxon>Prorocentrales</taxon>
        <taxon>Prorocentraceae</taxon>
        <taxon>Prorocentrum</taxon>
    </lineage>
</organism>
<feature type="compositionally biased region" description="Low complexity" evidence="2">
    <location>
        <begin position="282"/>
        <end position="299"/>
    </location>
</feature>